<reference evidence="3" key="2">
    <citation type="submission" date="2015-01" db="EMBL/GenBank/DDBJ databases">
        <title>Evolutionary Origins and Diversification of the Mycorrhizal Mutualists.</title>
        <authorList>
            <consortium name="DOE Joint Genome Institute"/>
            <consortium name="Mycorrhizal Genomics Consortium"/>
            <person name="Kohler A."/>
            <person name="Kuo A."/>
            <person name="Nagy L.G."/>
            <person name="Floudas D."/>
            <person name="Copeland A."/>
            <person name="Barry K.W."/>
            <person name="Cichocki N."/>
            <person name="Veneault-Fourrey C."/>
            <person name="LaButti K."/>
            <person name="Lindquist E.A."/>
            <person name="Lipzen A."/>
            <person name="Lundell T."/>
            <person name="Morin E."/>
            <person name="Murat C."/>
            <person name="Riley R."/>
            <person name="Ohm R."/>
            <person name="Sun H."/>
            <person name="Tunlid A."/>
            <person name="Henrissat B."/>
            <person name="Grigoriev I.V."/>
            <person name="Hibbett D.S."/>
            <person name="Martin F."/>
        </authorList>
    </citation>
    <scope>NUCLEOTIDE SEQUENCE [LARGE SCALE GENOMIC DNA]</scope>
    <source>
        <strain evidence="3">Foug A</strain>
    </source>
</reference>
<dbReference type="EMBL" id="KN822051">
    <property type="protein sequence ID" value="KIM61552.1"/>
    <property type="molecule type" value="Genomic_DNA"/>
</dbReference>
<dbReference type="HOGENOM" id="CLU_1826453_0_0_1"/>
<sequence length="141" mass="16128">MAIVAVGSPIPADQLGSLEPLIAAEQTIRRIYLAITVFLFYDFFLTINQEIEYIWKYRWNPTSTLYIFVRFPSVYMILATSDPKVGSVLRNVVQSDYYCLTASVNSQNVQWFSTCCATEIQIFRCDYLAPGRVLLLCGRCK</sequence>
<dbReference type="InterPro" id="IPR045340">
    <property type="entry name" value="DUF6533"/>
</dbReference>
<dbReference type="AlphaFoldDB" id="A0A0C3A9J1"/>
<proteinExistence type="predicted"/>
<keyword evidence="3" id="KW-1185">Reference proteome</keyword>
<feature type="domain" description="DUF6533" evidence="1">
    <location>
        <begin position="32"/>
        <end position="71"/>
    </location>
</feature>
<evidence type="ECO:0000313" key="2">
    <source>
        <dbReference type="EMBL" id="KIM61552.1"/>
    </source>
</evidence>
<accession>A0A0C3A9J1</accession>
<dbReference type="Pfam" id="PF20151">
    <property type="entry name" value="DUF6533"/>
    <property type="match status" value="1"/>
</dbReference>
<evidence type="ECO:0000313" key="3">
    <source>
        <dbReference type="Proteomes" id="UP000053989"/>
    </source>
</evidence>
<dbReference type="InParanoid" id="A0A0C3A9J1"/>
<evidence type="ECO:0000259" key="1">
    <source>
        <dbReference type="Pfam" id="PF20151"/>
    </source>
</evidence>
<protein>
    <recommendedName>
        <fullName evidence="1">DUF6533 domain-containing protein</fullName>
    </recommendedName>
</protein>
<name>A0A0C3A9J1_9AGAM</name>
<organism evidence="2 3">
    <name type="scientific">Scleroderma citrinum Foug A</name>
    <dbReference type="NCBI Taxonomy" id="1036808"/>
    <lineage>
        <taxon>Eukaryota</taxon>
        <taxon>Fungi</taxon>
        <taxon>Dikarya</taxon>
        <taxon>Basidiomycota</taxon>
        <taxon>Agaricomycotina</taxon>
        <taxon>Agaricomycetes</taxon>
        <taxon>Agaricomycetidae</taxon>
        <taxon>Boletales</taxon>
        <taxon>Sclerodermatineae</taxon>
        <taxon>Sclerodermataceae</taxon>
        <taxon>Scleroderma</taxon>
    </lineage>
</organism>
<dbReference type="Proteomes" id="UP000053989">
    <property type="component" value="Unassembled WGS sequence"/>
</dbReference>
<gene>
    <name evidence="2" type="ORF">SCLCIDRAFT_876882</name>
</gene>
<reference evidence="2 3" key="1">
    <citation type="submission" date="2014-04" db="EMBL/GenBank/DDBJ databases">
        <authorList>
            <consortium name="DOE Joint Genome Institute"/>
            <person name="Kuo A."/>
            <person name="Kohler A."/>
            <person name="Nagy L.G."/>
            <person name="Floudas D."/>
            <person name="Copeland A."/>
            <person name="Barry K.W."/>
            <person name="Cichocki N."/>
            <person name="Veneault-Fourrey C."/>
            <person name="LaButti K."/>
            <person name="Lindquist E.A."/>
            <person name="Lipzen A."/>
            <person name="Lundell T."/>
            <person name="Morin E."/>
            <person name="Murat C."/>
            <person name="Sun H."/>
            <person name="Tunlid A."/>
            <person name="Henrissat B."/>
            <person name="Grigoriev I.V."/>
            <person name="Hibbett D.S."/>
            <person name="Martin F."/>
            <person name="Nordberg H.P."/>
            <person name="Cantor M.N."/>
            <person name="Hua S.X."/>
        </authorList>
    </citation>
    <scope>NUCLEOTIDE SEQUENCE [LARGE SCALE GENOMIC DNA]</scope>
    <source>
        <strain evidence="2 3">Foug A</strain>
    </source>
</reference>
<dbReference type="OrthoDB" id="3349377at2759"/>